<comment type="caution">
    <text evidence="1">The sequence shown here is derived from an EMBL/GenBank/DDBJ whole genome shotgun (WGS) entry which is preliminary data.</text>
</comment>
<protein>
    <submittedName>
        <fullName evidence="1">Uncharacterized protein</fullName>
    </submittedName>
</protein>
<organism evidence="1 2">
    <name type="scientific">Thalassiosira oceanica</name>
    <name type="common">Marine diatom</name>
    <dbReference type="NCBI Taxonomy" id="159749"/>
    <lineage>
        <taxon>Eukaryota</taxon>
        <taxon>Sar</taxon>
        <taxon>Stramenopiles</taxon>
        <taxon>Ochrophyta</taxon>
        <taxon>Bacillariophyta</taxon>
        <taxon>Coscinodiscophyceae</taxon>
        <taxon>Thalassiosirophycidae</taxon>
        <taxon>Thalassiosirales</taxon>
        <taxon>Thalassiosiraceae</taxon>
        <taxon>Thalassiosira</taxon>
    </lineage>
</organism>
<dbReference type="PANTHER" id="PTHR45661:SF3">
    <property type="entry name" value="IG-LIKE DOMAIN-CONTAINING PROTEIN"/>
    <property type="match status" value="1"/>
</dbReference>
<dbReference type="SUPFAM" id="SSF52058">
    <property type="entry name" value="L domain-like"/>
    <property type="match status" value="1"/>
</dbReference>
<gene>
    <name evidence="1" type="ORF">THAOC_14375</name>
</gene>
<dbReference type="InterPro" id="IPR026906">
    <property type="entry name" value="LRR_5"/>
</dbReference>
<evidence type="ECO:0000313" key="1">
    <source>
        <dbReference type="EMBL" id="EJK64847.1"/>
    </source>
</evidence>
<accession>K0T330</accession>
<keyword evidence="2" id="KW-1185">Reference proteome</keyword>
<dbReference type="Pfam" id="PF13306">
    <property type="entry name" value="LRR_5"/>
    <property type="match status" value="1"/>
</dbReference>
<dbReference type="EMBL" id="AGNL01016779">
    <property type="protein sequence ID" value="EJK64847.1"/>
    <property type="molecule type" value="Genomic_DNA"/>
</dbReference>
<dbReference type="InterPro" id="IPR032675">
    <property type="entry name" value="LRR_dom_sf"/>
</dbReference>
<dbReference type="Proteomes" id="UP000266841">
    <property type="component" value="Unassembled WGS sequence"/>
</dbReference>
<evidence type="ECO:0000313" key="2">
    <source>
        <dbReference type="Proteomes" id="UP000266841"/>
    </source>
</evidence>
<dbReference type="AlphaFoldDB" id="K0T330"/>
<dbReference type="InterPro" id="IPR053139">
    <property type="entry name" value="Surface_bspA-like"/>
</dbReference>
<sequence length="380" mass="41917">MCLSEGLRIIGQSAFAFCEALRSVTLPSSVTELGKFAFDNCKNLAELQLNEGLQIICVGAFQWCGALRSVTLPSTVTVLDKRAFHCCRNLAEVHLNEGLQNIGAFAFEYCLALRIVTVPSTVTKLGEGAFSCCRNLIGVQLKEGLRIIGHGSFTYCSGLSRVIIPSTVIELGGCAFCDCNNLSEVILMGGERLLDQEFFSRGIFSKDQGLVNQEALYEMLFDELRGFAFLGCPLTTVKISISWAVSERMARLPHECMLSVEERIHNLRHLELLQNGDVLTCFPVFSGAPGDEAEDVEDTEIQDTNLETAKRLYQLLQLIAFHELKESSIVIELAMWKSRIDEATYIAREDCRVAIPDPGKTSIMEYVGFAGFLKPAIEGG</sequence>
<dbReference type="Gene3D" id="3.80.10.10">
    <property type="entry name" value="Ribonuclease Inhibitor"/>
    <property type="match status" value="1"/>
</dbReference>
<proteinExistence type="predicted"/>
<name>K0T330_THAOC</name>
<dbReference type="PANTHER" id="PTHR45661">
    <property type="entry name" value="SURFACE ANTIGEN"/>
    <property type="match status" value="1"/>
</dbReference>
<reference evidence="1 2" key="1">
    <citation type="journal article" date="2012" name="Genome Biol.">
        <title>Genome and low-iron response of an oceanic diatom adapted to chronic iron limitation.</title>
        <authorList>
            <person name="Lommer M."/>
            <person name="Specht M."/>
            <person name="Roy A.S."/>
            <person name="Kraemer L."/>
            <person name="Andreson R."/>
            <person name="Gutowska M.A."/>
            <person name="Wolf J."/>
            <person name="Bergner S.V."/>
            <person name="Schilhabel M.B."/>
            <person name="Klostermeier U.C."/>
            <person name="Beiko R.G."/>
            <person name="Rosenstiel P."/>
            <person name="Hippler M."/>
            <person name="Laroche J."/>
        </authorList>
    </citation>
    <scope>NUCLEOTIDE SEQUENCE [LARGE SCALE GENOMIC DNA]</scope>
    <source>
        <strain evidence="1 2">CCMP1005</strain>
    </source>
</reference>